<keyword evidence="3" id="KW-1185">Reference proteome</keyword>
<evidence type="ECO:0000313" key="2">
    <source>
        <dbReference type="EMBL" id="TFF36324.1"/>
    </source>
</evidence>
<sequence length="366" mass="40912">MSIKPTVELPFERPPEIELIRSLARGVKLTAKQRKLLQQQEEQAITGDEAFIIKKADDWLYLPPDQNPAGDMLFGDLWFKGELCILFADTNAGKSILAVQLGDAISRGEGLGDMPVQQQPQPVLYFDFELSAAQFAKRYTGPDGQMHRFSPNFYRVIINPAASRERKFASYHDYLINSFENIIVSTGSRTIIIDNITALRSSTESTAAAVKLMRSLNHIKNHWGLSILVLAHTPKRNPARPITRNDLQGSKMLMNFADSAFAIGESQSSPGLRYLKQVKQRSSGMAFSAGMVKFCRIVKQGSLLHFAFEGQGSETPHLQTQTSRQRKATDEQIHQLHAEGHSVRQIAGRLNCAQTTVFRVIKRVSS</sequence>
<reference evidence="2 3" key="1">
    <citation type="journal article" date="2017" name="Int. J. Syst. Evol. Microbiol.">
        <title>Mucilaginibacterpsychrotolerans sp. nov., isolated from peatlands.</title>
        <authorList>
            <person name="Deng Y."/>
            <person name="Shen L."/>
            <person name="Xu B."/>
            <person name="Liu Y."/>
            <person name="Gu Z."/>
            <person name="Liu H."/>
            <person name="Zhou Y."/>
        </authorList>
    </citation>
    <scope>NUCLEOTIDE SEQUENCE [LARGE SCALE GENOMIC DNA]</scope>
    <source>
        <strain evidence="2 3">NH7-4</strain>
    </source>
</reference>
<dbReference type="AlphaFoldDB" id="A0A4Y8SD03"/>
<comment type="caution">
    <text evidence="2">The sequence shown here is derived from an EMBL/GenBank/DDBJ whole genome shotgun (WGS) entry which is preliminary data.</text>
</comment>
<evidence type="ECO:0000313" key="3">
    <source>
        <dbReference type="Proteomes" id="UP000297540"/>
    </source>
</evidence>
<dbReference type="Gene3D" id="1.10.10.60">
    <property type="entry name" value="Homeodomain-like"/>
    <property type="match status" value="1"/>
</dbReference>
<dbReference type="Proteomes" id="UP000297540">
    <property type="component" value="Unassembled WGS sequence"/>
</dbReference>
<name>A0A4Y8SD03_9SPHI</name>
<evidence type="ECO:0000259" key="1">
    <source>
        <dbReference type="Pfam" id="PF13936"/>
    </source>
</evidence>
<dbReference type="SUPFAM" id="SSF52540">
    <property type="entry name" value="P-loop containing nucleoside triphosphate hydrolases"/>
    <property type="match status" value="1"/>
</dbReference>
<feature type="domain" description="Transposase IS30-like HTH" evidence="1">
    <location>
        <begin position="331"/>
        <end position="363"/>
    </location>
</feature>
<proteinExistence type="predicted"/>
<dbReference type="InterPro" id="IPR027417">
    <property type="entry name" value="P-loop_NTPase"/>
</dbReference>
<dbReference type="EMBL" id="SOZE01000016">
    <property type="protein sequence ID" value="TFF36324.1"/>
    <property type="molecule type" value="Genomic_DNA"/>
</dbReference>
<dbReference type="Pfam" id="PF13936">
    <property type="entry name" value="HTH_38"/>
    <property type="match status" value="1"/>
</dbReference>
<dbReference type="Pfam" id="PF13481">
    <property type="entry name" value="AAA_25"/>
    <property type="match status" value="1"/>
</dbReference>
<accession>A0A4Y8SD03</accession>
<gene>
    <name evidence="2" type="ORF">E2R66_15930</name>
</gene>
<organism evidence="2 3">
    <name type="scientific">Mucilaginibacter psychrotolerans</name>
    <dbReference type="NCBI Taxonomy" id="1524096"/>
    <lineage>
        <taxon>Bacteria</taxon>
        <taxon>Pseudomonadati</taxon>
        <taxon>Bacteroidota</taxon>
        <taxon>Sphingobacteriia</taxon>
        <taxon>Sphingobacteriales</taxon>
        <taxon>Sphingobacteriaceae</taxon>
        <taxon>Mucilaginibacter</taxon>
    </lineage>
</organism>
<dbReference type="InterPro" id="IPR025246">
    <property type="entry name" value="IS30-like_HTH"/>
</dbReference>
<protein>
    <submittedName>
        <fullName evidence="2">LuxR family transcriptional regulator</fullName>
    </submittedName>
</protein>
<dbReference type="OrthoDB" id="786308at2"/>
<dbReference type="Gene3D" id="3.40.50.300">
    <property type="entry name" value="P-loop containing nucleotide triphosphate hydrolases"/>
    <property type="match status" value="1"/>
</dbReference>
<dbReference type="RefSeq" id="WP_133232322.1">
    <property type="nucleotide sequence ID" value="NZ_SOZE01000016.1"/>
</dbReference>